<evidence type="ECO:0008006" key="3">
    <source>
        <dbReference type="Google" id="ProtNLM"/>
    </source>
</evidence>
<protein>
    <recommendedName>
        <fullName evidence="3">IS256 family transposase</fullName>
    </recommendedName>
</protein>
<proteinExistence type="predicted"/>
<evidence type="ECO:0000313" key="2">
    <source>
        <dbReference type="Proteomes" id="UP000319353"/>
    </source>
</evidence>
<dbReference type="AlphaFoldDB" id="A0A537L7L0"/>
<name>A0A537L7L0_9BACT</name>
<sequence>MASRISASERTGQLDELLTQGVADGDARAGRLKLAARKIVEEALEAEVAEAVGRDYYGERLNR</sequence>
<reference evidence="1 2" key="1">
    <citation type="journal article" date="2019" name="Nat. Microbiol.">
        <title>Mediterranean grassland soil C-N compound turnover is dependent on rainfall and depth, and is mediated by genomically divergent microorganisms.</title>
        <authorList>
            <person name="Diamond S."/>
            <person name="Andeer P.F."/>
            <person name="Li Z."/>
            <person name="Crits-Christoph A."/>
            <person name="Burstein D."/>
            <person name="Anantharaman K."/>
            <person name="Lane K.R."/>
            <person name="Thomas B.C."/>
            <person name="Pan C."/>
            <person name="Northen T.R."/>
            <person name="Banfield J.F."/>
        </authorList>
    </citation>
    <scope>NUCLEOTIDE SEQUENCE [LARGE SCALE GENOMIC DNA]</scope>
    <source>
        <strain evidence="1">NP_4</strain>
    </source>
</reference>
<comment type="caution">
    <text evidence="1">The sequence shown here is derived from an EMBL/GenBank/DDBJ whole genome shotgun (WGS) entry which is preliminary data.</text>
</comment>
<gene>
    <name evidence="1" type="ORF">E6H01_04540</name>
</gene>
<accession>A0A537L7L0</accession>
<evidence type="ECO:0000313" key="1">
    <source>
        <dbReference type="EMBL" id="TMJ04014.1"/>
    </source>
</evidence>
<dbReference type="Proteomes" id="UP000319353">
    <property type="component" value="Unassembled WGS sequence"/>
</dbReference>
<organism evidence="1 2">
    <name type="scientific">Candidatus Segetimicrobium genomatis</name>
    <dbReference type="NCBI Taxonomy" id="2569760"/>
    <lineage>
        <taxon>Bacteria</taxon>
        <taxon>Bacillati</taxon>
        <taxon>Candidatus Sysuimicrobiota</taxon>
        <taxon>Candidatus Sysuimicrobiia</taxon>
        <taxon>Candidatus Sysuimicrobiales</taxon>
        <taxon>Candidatus Segetimicrobiaceae</taxon>
        <taxon>Candidatus Segetimicrobium</taxon>
    </lineage>
</organism>
<dbReference type="EMBL" id="VBAL01000050">
    <property type="protein sequence ID" value="TMJ04014.1"/>
    <property type="molecule type" value="Genomic_DNA"/>
</dbReference>